<reference evidence="3 4" key="1">
    <citation type="journal article" date="2024" name="J Genomics">
        <title>Draft genome sequencing and assembly of Favolaschia claudopus CIRM-BRFM 2984 isolated from oak limbs.</title>
        <authorList>
            <person name="Navarro D."/>
            <person name="Drula E."/>
            <person name="Chaduli D."/>
            <person name="Cazenave R."/>
            <person name="Ahrendt S."/>
            <person name="Wang J."/>
            <person name="Lipzen A."/>
            <person name="Daum C."/>
            <person name="Barry K."/>
            <person name="Grigoriev I.V."/>
            <person name="Favel A."/>
            <person name="Rosso M.N."/>
            <person name="Martin F."/>
        </authorList>
    </citation>
    <scope>NUCLEOTIDE SEQUENCE [LARGE SCALE GENOMIC DNA]</scope>
    <source>
        <strain evidence="3 4">CIRM-BRFM 2984</strain>
    </source>
</reference>
<evidence type="ECO:0000256" key="1">
    <source>
        <dbReference type="SAM" id="MobiDB-lite"/>
    </source>
</evidence>
<proteinExistence type="predicted"/>
<evidence type="ECO:0000313" key="3">
    <source>
        <dbReference type="EMBL" id="KAK7000554.1"/>
    </source>
</evidence>
<dbReference type="Proteomes" id="UP001362999">
    <property type="component" value="Unassembled WGS sequence"/>
</dbReference>
<dbReference type="PROSITE" id="PS51257">
    <property type="entry name" value="PROKAR_LIPOPROTEIN"/>
    <property type="match status" value="1"/>
</dbReference>
<dbReference type="AlphaFoldDB" id="A0AAW0A398"/>
<accession>A0AAW0A398</accession>
<keyword evidence="2" id="KW-0732">Signal</keyword>
<evidence type="ECO:0000256" key="2">
    <source>
        <dbReference type="SAM" id="SignalP"/>
    </source>
</evidence>
<gene>
    <name evidence="3" type="ORF">R3P38DRAFT_3056352</name>
</gene>
<comment type="caution">
    <text evidence="3">The sequence shown here is derived from an EMBL/GenBank/DDBJ whole genome shotgun (WGS) entry which is preliminary data.</text>
</comment>
<keyword evidence="4" id="KW-1185">Reference proteome</keyword>
<sequence length="373" mass="40470">MTAMSSRHLSYGFIVFSCILVAAARTVTPEVASITNYGSVLDQLNRDSCSSSRWTPSVVLWTCRDSQTFQPDGNPVDPSIANTASFSTLPSSPRNPQNLTLSPPQNVGELFYKLEADECPPLGLCGDSRWVGWPDTGPVVTSTGVLGAVNAYAFIARQQLSGLAVVQTDGYSLYRVTSAHAGPQLPTTKVEVSAFWSRTEIGYGSAGSVLHNGYAYLYGATPNRKLAVARAKLGLFGRLEDKKAYEYWVNGAWTRNAPLLNDTSIVLENTSAIQGTIYWSPKWESFVWIGGDFFPNANFYVSTSPKAEGPWTPAQLFYSGAVGNGSLPAYSAIAHPSLTDGTGDYIFLTWTKTRPAPNGADLYDTPLVRVDWK</sequence>
<dbReference type="EMBL" id="JAWWNJ010000088">
    <property type="protein sequence ID" value="KAK7000554.1"/>
    <property type="molecule type" value="Genomic_DNA"/>
</dbReference>
<protein>
    <recommendedName>
        <fullName evidence="5">DUF4185 domain-containing protein</fullName>
    </recommendedName>
</protein>
<evidence type="ECO:0000313" key="4">
    <source>
        <dbReference type="Proteomes" id="UP001362999"/>
    </source>
</evidence>
<evidence type="ECO:0008006" key="5">
    <source>
        <dbReference type="Google" id="ProtNLM"/>
    </source>
</evidence>
<feature type="region of interest" description="Disordered" evidence="1">
    <location>
        <begin position="70"/>
        <end position="97"/>
    </location>
</feature>
<name>A0AAW0A398_9AGAR</name>
<feature type="chain" id="PRO_5043967819" description="DUF4185 domain-containing protein" evidence="2">
    <location>
        <begin position="25"/>
        <end position="373"/>
    </location>
</feature>
<feature type="signal peptide" evidence="2">
    <location>
        <begin position="1"/>
        <end position="24"/>
    </location>
</feature>
<organism evidence="3 4">
    <name type="scientific">Favolaschia claudopus</name>
    <dbReference type="NCBI Taxonomy" id="2862362"/>
    <lineage>
        <taxon>Eukaryota</taxon>
        <taxon>Fungi</taxon>
        <taxon>Dikarya</taxon>
        <taxon>Basidiomycota</taxon>
        <taxon>Agaricomycotina</taxon>
        <taxon>Agaricomycetes</taxon>
        <taxon>Agaricomycetidae</taxon>
        <taxon>Agaricales</taxon>
        <taxon>Marasmiineae</taxon>
        <taxon>Mycenaceae</taxon>
        <taxon>Favolaschia</taxon>
    </lineage>
</organism>
<feature type="compositionally biased region" description="Polar residues" evidence="1">
    <location>
        <begin position="80"/>
        <end position="97"/>
    </location>
</feature>